<sequence length="152" mass="16060" precursor="true">MSVRWGKQLIAAAGLVVAALLSGCGPAEGLASVVGRVTLDGEPLPNAYVQFICSGENAGTSSGRTDSSGDYYLMFSRSKKGARIGPSKVVITTFDLDGTQGGVKRIPEKVPAKYNVKTELTAEVKPGDNTFDFELKSDVGPLPKARPQREDL</sequence>
<reference evidence="3 4" key="1">
    <citation type="submission" date="2019-02" db="EMBL/GenBank/DDBJ databases">
        <title>Deep-cultivation of Planctomycetes and their phenomic and genomic characterization uncovers novel biology.</title>
        <authorList>
            <person name="Wiegand S."/>
            <person name="Jogler M."/>
            <person name="Boedeker C."/>
            <person name="Pinto D."/>
            <person name="Vollmers J."/>
            <person name="Rivas-Marin E."/>
            <person name="Kohn T."/>
            <person name="Peeters S.H."/>
            <person name="Heuer A."/>
            <person name="Rast P."/>
            <person name="Oberbeckmann S."/>
            <person name="Bunk B."/>
            <person name="Jeske O."/>
            <person name="Meyerdierks A."/>
            <person name="Storesund J.E."/>
            <person name="Kallscheuer N."/>
            <person name="Luecker S."/>
            <person name="Lage O.M."/>
            <person name="Pohl T."/>
            <person name="Merkel B.J."/>
            <person name="Hornburger P."/>
            <person name="Mueller R.-W."/>
            <person name="Bruemmer F."/>
            <person name="Labrenz M."/>
            <person name="Spormann A.M."/>
            <person name="Op den Camp H."/>
            <person name="Overmann J."/>
            <person name="Amann R."/>
            <person name="Jetten M.S.M."/>
            <person name="Mascher T."/>
            <person name="Medema M.H."/>
            <person name="Devos D.P."/>
            <person name="Kaster A.-K."/>
            <person name="Ovreas L."/>
            <person name="Rohde M."/>
            <person name="Galperin M.Y."/>
            <person name="Jogler C."/>
        </authorList>
    </citation>
    <scope>NUCLEOTIDE SEQUENCE [LARGE SCALE GENOMIC DNA]</scope>
    <source>
        <strain evidence="3 4">Pan44</strain>
    </source>
</reference>
<keyword evidence="4" id="KW-1185">Reference proteome</keyword>
<dbReference type="RefSeq" id="WP_145025899.1">
    <property type="nucleotide sequence ID" value="NZ_CP036271.1"/>
</dbReference>
<dbReference type="OrthoDB" id="286727at2"/>
<dbReference type="Proteomes" id="UP000315700">
    <property type="component" value="Chromosome"/>
</dbReference>
<dbReference type="PROSITE" id="PS51257">
    <property type="entry name" value="PROKAR_LIPOPROTEIN"/>
    <property type="match status" value="1"/>
</dbReference>
<feature type="signal peptide" evidence="2">
    <location>
        <begin position="1"/>
        <end position="27"/>
    </location>
</feature>
<evidence type="ECO:0008006" key="5">
    <source>
        <dbReference type="Google" id="ProtNLM"/>
    </source>
</evidence>
<feature type="chain" id="PRO_5021736539" description="Carboxypeptidase regulatory-like domain-containing protein" evidence="2">
    <location>
        <begin position="28"/>
        <end position="152"/>
    </location>
</feature>
<protein>
    <recommendedName>
        <fullName evidence="5">Carboxypeptidase regulatory-like domain-containing protein</fullName>
    </recommendedName>
</protein>
<accession>A0A517S799</accession>
<evidence type="ECO:0000256" key="2">
    <source>
        <dbReference type="SAM" id="SignalP"/>
    </source>
</evidence>
<feature type="region of interest" description="Disordered" evidence="1">
    <location>
        <begin position="132"/>
        <end position="152"/>
    </location>
</feature>
<gene>
    <name evidence="3" type="ORF">Pan44_00100</name>
</gene>
<keyword evidence="2" id="KW-0732">Signal</keyword>
<proteinExistence type="predicted"/>
<organism evidence="3 4">
    <name type="scientific">Caulifigura coniformis</name>
    <dbReference type="NCBI Taxonomy" id="2527983"/>
    <lineage>
        <taxon>Bacteria</taxon>
        <taxon>Pseudomonadati</taxon>
        <taxon>Planctomycetota</taxon>
        <taxon>Planctomycetia</taxon>
        <taxon>Planctomycetales</taxon>
        <taxon>Planctomycetaceae</taxon>
        <taxon>Caulifigura</taxon>
    </lineage>
</organism>
<dbReference type="AlphaFoldDB" id="A0A517S799"/>
<dbReference type="EMBL" id="CP036271">
    <property type="protein sequence ID" value="QDT52004.1"/>
    <property type="molecule type" value="Genomic_DNA"/>
</dbReference>
<evidence type="ECO:0000256" key="1">
    <source>
        <dbReference type="SAM" id="MobiDB-lite"/>
    </source>
</evidence>
<evidence type="ECO:0000313" key="4">
    <source>
        <dbReference type="Proteomes" id="UP000315700"/>
    </source>
</evidence>
<dbReference type="KEGG" id="ccos:Pan44_00100"/>
<dbReference type="InParanoid" id="A0A517S799"/>
<name>A0A517S799_9PLAN</name>
<evidence type="ECO:0000313" key="3">
    <source>
        <dbReference type="EMBL" id="QDT52004.1"/>
    </source>
</evidence>